<evidence type="ECO:0000313" key="2">
    <source>
        <dbReference type="EMBL" id="VFK36021.1"/>
    </source>
</evidence>
<proteinExistence type="predicted"/>
<accession>A0A450XWE1</accession>
<reference evidence="1" key="1">
    <citation type="submission" date="2019-02" db="EMBL/GenBank/DDBJ databases">
        <authorList>
            <person name="Gruber-Vodicka R. H."/>
            <person name="Seah K. B. B."/>
        </authorList>
    </citation>
    <scope>NUCLEOTIDE SEQUENCE</scope>
    <source>
        <strain evidence="1">BECK_BZ197</strain>
        <strain evidence="3">BECK_BZ198</strain>
        <strain evidence="2">BECK_BZ199</strain>
    </source>
</reference>
<organism evidence="1">
    <name type="scientific">Candidatus Kentrum sp. MB</name>
    <dbReference type="NCBI Taxonomy" id="2138164"/>
    <lineage>
        <taxon>Bacteria</taxon>
        <taxon>Pseudomonadati</taxon>
        <taxon>Pseudomonadota</taxon>
        <taxon>Gammaproteobacteria</taxon>
        <taxon>Candidatus Kentrum</taxon>
    </lineage>
</organism>
<protein>
    <submittedName>
        <fullName evidence="1">Uncharacterized protein</fullName>
    </submittedName>
</protein>
<dbReference type="EMBL" id="CAADGH010000183">
    <property type="protein sequence ID" value="VFK77612.1"/>
    <property type="molecule type" value="Genomic_DNA"/>
</dbReference>
<sequence>MIRFPLRKKSKDEHHFVQKYANDKQHQGPQKVGELRIGFGNKVTKKCHYSYCRRAVCGEYELEPERAVEYKRLIRFNPVLFIERCDGLPTSAENKQRQLLQHVLPFRTV</sequence>
<evidence type="ECO:0000313" key="1">
    <source>
        <dbReference type="EMBL" id="VFK33576.1"/>
    </source>
</evidence>
<dbReference type="EMBL" id="CAADFQ010000181">
    <property type="protein sequence ID" value="VFK36021.1"/>
    <property type="molecule type" value="Genomic_DNA"/>
</dbReference>
<name>A0A450XWE1_9GAMM</name>
<evidence type="ECO:0000313" key="3">
    <source>
        <dbReference type="EMBL" id="VFK77612.1"/>
    </source>
</evidence>
<gene>
    <name evidence="1" type="ORF">BECKMB1821G_GA0114241_11672</name>
    <name evidence="3" type="ORF">BECKMB1821H_GA0114242_11832</name>
    <name evidence="2" type="ORF">BECKMB1821I_GA0114274_11812</name>
</gene>
<dbReference type="EMBL" id="CAADFO010000167">
    <property type="protein sequence ID" value="VFK33576.1"/>
    <property type="molecule type" value="Genomic_DNA"/>
</dbReference>
<dbReference type="AlphaFoldDB" id="A0A450XWE1"/>